<proteinExistence type="predicted"/>
<evidence type="ECO:0000313" key="2">
    <source>
        <dbReference type="Proteomes" id="UP000579647"/>
    </source>
</evidence>
<dbReference type="RefSeq" id="WP_184373198.1">
    <property type="nucleotide sequence ID" value="NZ_JACHDO010000002.1"/>
</dbReference>
<dbReference type="EMBL" id="JACHDO010000002">
    <property type="protein sequence ID" value="MBB5495805.1"/>
    <property type="molecule type" value="Genomic_DNA"/>
</dbReference>
<gene>
    <name evidence="1" type="ORF">HNR07_007024</name>
</gene>
<comment type="caution">
    <text evidence="1">The sequence shown here is derived from an EMBL/GenBank/DDBJ whole genome shotgun (WGS) entry which is preliminary data.</text>
</comment>
<protein>
    <submittedName>
        <fullName evidence="1">Uncharacterized protein</fullName>
    </submittedName>
</protein>
<evidence type="ECO:0000313" key="1">
    <source>
        <dbReference type="EMBL" id="MBB5495805.1"/>
    </source>
</evidence>
<organism evidence="1 2">
    <name type="scientific">Nocardiopsis metallicus</name>
    <dbReference type="NCBI Taxonomy" id="179819"/>
    <lineage>
        <taxon>Bacteria</taxon>
        <taxon>Bacillati</taxon>
        <taxon>Actinomycetota</taxon>
        <taxon>Actinomycetes</taxon>
        <taxon>Streptosporangiales</taxon>
        <taxon>Nocardiopsidaceae</taxon>
        <taxon>Nocardiopsis</taxon>
    </lineage>
</organism>
<reference evidence="1 2" key="1">
    <citation type="submission" date="2020-08" db="EMBL/GenBank/DDBJ databases">
        <title>Sequencing the genomes of 1000 actinobacteria strains.</title>
        <authorList>
            <person name="Klenk H.-P."/>
        </authorList>
    </citation>
    <scope>NUCLEOTIDE SEQUENCE [LARGE SCALE GENOMIC DNA]</scope>
    <source>
        <strain evidence="1 2">DSM 44598</strain>
    </source>
</reference>
<sequence>MGQRKGGLGPRGSRWVAAAAAHHIHDAEVVDDERLAVPAGTPALLSRSEAEDVLEVLEAVAVATPAGPGKVRVEELALALRERLREHQG</sequence>
<keyword evidence="2" id="KW-1185">Reference proteome</keyword>
<dbReference type="Proteomes" id="UP000579647">
    <property type="component" value="Unassembled WGS sequence"/>
</dbReference>
<name>A0A840WUU8_9ACTN</name>
<dbReference type="AlphaFoldDB" id="A0A840WUU8"/>
<accession>A0A840WUU8</accession>